<evidence type="ECO:0000313" key="2">
    <source>
        <dbReference type="Proteomes" id="UP000030671"/>
    </source>
</evidence>
<evidence type="ECO:0000313" key="1">
    <source>
        <dbReference type="EMBL" id="ETW76841.1"/>
    </source>
</evidence>
<dbReference type="AlphaFoldDB" id="W4JVF8"/>
<name>W4JVF8_HETIT</name>
<dbReference type="eggNOG" id="ENOG502SRW8">
    <property type="taxonomic scope" value="Eukaryota"/>
</dbReference>
<protein>
    <submittedName>
        <fullName evidence="1">Uncharacterized protein</fullName>
    </submittedName>
</protein>
<dbReference type="HOGENOM" id="CLU_045423_1_0_1"/>
<gene>
    <name evidence="1" type="ORF">HETIRDRAFT_422213</name>
</gene>
<keyword evidence="2" id="KW-1185">Reference proteome</keyword>
<accession>W4JVF8</accession>
<proteinExistence type="predicted"/>
<dbReference type="KEGG" id="hir:HETIRDRAFT_422213"/>
<dbReference type="EMBL" id="KI925464">
    <property type="protein sequence ID" value="ETW76841.1"/>
    <property type="molecule type" value="Genomic_DNA"/>
</dbReference>
<dbReference type="OrthoDB" id="2730545at2759"/>
<sequence>MGIHYYDSSPFPALTMETRLKPARAVASAGIPCLVWAEDALSFALFVPTELFALQLLVPDEDVEEAARAITSDLPYKRLAAPHPDWLDHKYIDPDQSSCFPRAVRLELTTPQLLRSEDDPVDIYLHPSSYFSFEVRDPSHSLSLVPPLSPANSALRFPTRTAFLDAVIATVLDPPLGFRHGKLGLRLGSYVSYINTYTLRARPRVLPNGDLEPEHASVLASLRPENRHWYEAKVRGKYDSWVEEVRARRAVLERIGRQTEARKPFPRNRYDIWRRCVSAPLLVRIGCSPRVA</sequence>
<dbReference type="GeneID" id="20673789"/>
<dbReference type="RefSeq" id="XP_009551708.1">
    <property type="nucleotide sequence ID" value="XM_009553413.1"/>
</dbReference>
<organism evidence="1 2">
    <name type="scientific">Heterobasidion irregulare (strain TC 32-1)</name>
    <dbReference type="NCBI Taxonomy" id="747525"/>
    <lineage>
        <taxon>Eukaryota</taxon>
        <taxon>Fungi</taxon>
        <taxon>Dikarya</taxon>
        <taxon>Basidiomycota</taxon>
        <taxon>Agaricomycotina</taxon>
        <taxon>Agaricomycetes</taxon>
        <taxon>Russulales</taxon>
        <taxon>Bondarzewiaceae</taxon>
        <taxon>Heterobasidion</taxon>
        <taxon>Heterobasidion annosum species complex</taxon>
    </lineage>
</organism>
<dbReference type="InParanoid" id="W4JVF8"/>
<dbReference type="Proteomes" id="UP000030671">
    <property type="component" value="Unassembled WGS sequence"/>
</dbReference>
<reference evidence="1 2" key="1">
    <citation type="journal article" date="2012" name="New Phytol.">
        <title>Insight into trade-off between wood decay and parasitism from the genome of a fungal forest pathogen.</title>
        <authorList>
            <person name="Olson A."/>
            <person name="Aerts A."/>
            <person name="Asiegbu F."/>
            <person name="Belbahri L."/>
            <person name="Bouzid O."/>
            <person name="Broberg A."/>
            <person name="Canback B."/>
            <person name="Coutinho P.M."/>
            <person name="Cullen D."/>
            <person name="Dalman K."/>
            <person name="Deflorio G."/>
            <person name="van Diepen L.T."/>
            <person name="Dunand C."/>
            <person name="Duplessis S."/>
            <person name="Durling M."/>
            <person name="Gonthier P."/>
            <person name="Grimwood J."/>
            <person name="Fossdal C.G."/>
            <person name="Hansson D."/>
            <person name="Henrissat B."/>
            <person name="Hietala A."/>
            <person name="Himmelstrand K."/>
            <person name="Hoffmeister D."/>
            <person name="Hogberg N."/>
            <person name="James T.Y."/>
            <person name="Karlsson M."/>
            <person name="Kohler A."/>
            <person name="Kues U."/>
            <person name="Lee Y.H."/>
            <person name="Lin Y.C."/>
            <person name="Lind M."/>
            <person name="Lindquist E."/>
            <person name="Lombard V."/>
            <person name="Lucas S."/>
            <person name="Lunden K."/>
            <person name="Morin E."/>
            <person name="Murat C."/>
            <person name="Park J."/>
            <person name="Raffaello T."/>
            <person name="Rouze P."/>
            <person name="Salamov A."/>
            <person name="Schmutz J."/>
            <person name="Solheim H."/>
            <person name="Stahlberg J."/>
            <person name="Velez H."/>
            <person name="de Vries R.P."/>
            <person name="Wiebenga A."/>
            <person name="Woodward S."/>
            <person name="Yakovlev I."/>
            <person name="Garbelotto M."/>
            <person name="Martin F."/>
            <person name="Grigoriev I.V."/>
            <person name="Stenlid J."/>
        </authorList>
    </citation>
    <scope>NUCLEOTIDE SEQUENCE [LARGE SCALE GENOMIC DNA]</scope>
    <source>
        <strain evidence="1 2">TC 32-1</strain>
    </source>
</reference>